<feature type="compositionally biased region" description="Polar residues" evidence="1">
    <location>
        <begin position="513"/>
        <end position="525"/>
    </location>
</feature>
<dbReference type="AlphaFoldDB" id="A0AAN6ZY65"/>
<evidence type="ECO:0000313" key="3">
    <source>
        <dbReference type="Proteomes" id="UP001302745"/>
    </source>
</evidence>
<feature type="compositionally biased region" description="Basic and acidic residues" evidence="1">
    <location>
        <begin position="237"/>
        <end position="255"/>
    </location>
</feature>
<feature type="region of interest" description="Disordered" evidence="1">
    <location>
        <begin position="746"/>
        <end position="779"/>
    </location>
</feature>
<keyword evidence="3" id="KW-1185">Reference proteome</keyword>
<gene>
    <name evidence="2" type="ORF">C8A00DRAFT_13719</name>
</gene>
<protein>
    <submittedName>
        <fullName evidence="2">Uncharacterized protein</fullName>
    </submittedName>
</protein>
<feature type="compositionally biased region" description="Basic and acidic residues" evidence="1">
    <location>
        <begin position="749"/>
        <end position="771"/>
    </location>
</feature>
<feature type="compositionally biased region" description="Low complexity" evidence="1">
    <location>
        <begin position="384"/>
        <end position="396"/>
    </location>
</feature>
<evidence type="ECO:0000256" key="1">
    <source>
        <dbReference type="SAM" id="MobiDB-lite"/>
    </source>
</evidence>
<organism evidence="2 3">
    <name type="scientific">Chaetomidium leptoderma</name>
    <dbReference type="NCBI Taxonomy" id="669021"/>
    <lineage>
        <taxon>Eukaryota</taxon>
        <taxon>Fungi</taxon>
        <taxon>Dikarya</taxon>
        <taxon>Ascomycota</taxon>
        <taxon>Pezizomycotina</taxon>
        <taxon>Sordariomycetes</taxon>
        <taxon>Sordariomycetidae</taxon>
        <taxon>Sordariales</taxon>
        <taxon>Chaetomiaceae</taxon>
        <taxon>Chaetomidium</taxon>
    </lineage>
</organism>
<feature type="region of interest" description="Disordered" evidence="1">
    <location>
        <begin position="437"/>
        <end position="549"/>
    </location>
</feature>
<feature type="compositionally biased region" description="Basic and acidic residues" evidence="1">
    <location>
        <begin position="197"/>
        <end position="207"/>
    </location>
</feature>
<comment type="caution">
    <text evidence="2">The sequence shown here is derived from an EMBL/GenBank/DDBJ whole genome shotgun (WGS) entry which is preliminary data.</text>
</comment>
<dbReference type="EMBL" id="MU856892">
    <property type="protein sequence ID" value="KAK4155227.1"/>
    <property type="molecule type" value="Genomic_DNA"/>
</dbReference>
<accession>A0AAN6ZY65</accession>
<proteinExistence type="predicted"/>
<feature type="compositionally biased region" description="Basic and acidic residues" evidence="1">
    <location>
        <begin position="130"/>
        <end position="174"/>
    </location>
</feature>
<feature type="compositionally biased region" description="Polar residues" evidence="1">
    <location>
        <begin position="277"/>
        <end position="300"/>
    </location>
</feature>
<feature type="region of interest" description="Disordered" evidence="1">
    <location>
        <begin position="98"/>
        <end position="352"/>
    </location>
</feature>
<reference evidence="2" key="1">
    <citation type="journal article" date="2023" name="Mol. Phylogenet. Evol.">
        <title>Genome-scale phylogeny and comparative genomics of the fungal order Sordariales.</title>
        <authorList>
            <person name="Hensen N."/>
            <person name="Bonometti L."/>
            <person name="Westerberg I."/>
            <person name="Brannstrom I.O."/>
            <person name="Guillou S."/>
            <person name="Cros-Aarteil S."/>
            <person name="Calhoun S."/>
            <person name="Haridas S."/>
            <person name="Kuo A."/>
            <person name="Mondo S."/>
            <person name="Pangilinan J."/>
            <person name="Riley R."/>
            <person name="LaButti K."/>
            <person name="Andreopoulos B."/>
            <person name="Lipzen A."/>
            <person name="Chen C."/>
            <person name="Yan M."/>
            <person name="Daum C."/>
            <person name="Ng V."/>
            <person name="Clum A."/>
            <person name="Steindorff A."/>
            <person name="Ohm R.A."/>
            <person name="Martin F."/>
            <person name="Silar P."/>
            <person name="Natvig D.O."/>
            <person name="Lalanne C."/>
            <person name="Gautier V."/>
            <person name="Ament-Velasquez S.L."/>
            <person name="Kruys A."/>
            <person name="Hutchinson M.I."/>
            <person name="Powell A.J."/>
            <person name="Barry K."/>
            <person name="Miller A.N."/>
            <person name="Grigoriev I.V."/>
            <person name="Debuchy R."/>
            <person name="Gladieux P."/>
            <person name="Hiltunen Thoren M."/>
            <person name="Johannesson H."/>
        </authorList>
    </citation>
    <scope>NUCLEOTIDE SEQUENCE</scope>
    <source>
        <strain evidence="2">CBS 538.74</strain>
    </source>
</reference>
<name>A0AAN6ZY65_9PEZI</name>
<feature type="compositionally biased region" description="Basic and acidic residues" evidence="1">
    <location>
        <begin position="447"/>
        <end position="458"/>
    </location>
</feature>
<feature type="region of interest" description="Disordered" evidence="1">
    <location>
        <begin position="373"/>
        <end position="423"/>
    </location>
</feature>
<dbReference type="Proteomes" id="UP001302745">
    <property type="component" value="Unassembled WGS sequence"/>
</dbReference>
<evidence type="ECO:0000313" key="2">
    <source>
        <dbReference type="EMBL" id="KAK4155227.1"/>
    </source>
</evidence>
<feature type="compositionally biased region" description="Low complexity" evidence="1">
    <location>
        <begin position="526"/>
        <end position="537"/>
    </location>
</feature>
<feature type="compositionally biased region" description="Low complexity" evidence="1">
    <location>
        <begin position="309"/>
        <end position="322"/>
    </location>
</feature>
<feature type="compositionally biased region" description="Polar residues" evidence="1">
    <location>
        <begin position="256"/>
        <end position="270"/>
    </location>
</feature>
<reference evidence="2" key="2">
    <citation type="submission" date="2023-05" db="EMBL/GenBank/DDBJ databases">
        <authorList>
            <consortium name="Lawrence Berkeley National Laboratory"/>
            <person name="Steindorff A."/>
            <person name="Hensen N."/>
            <person name="Bonometti L."/>
            <person name="Westerberg I."/>
            <person name="Brannstrom I.O."/>
            <person name="Guillou S."/>
            <person name="Cros-Aarteil S."/>
            <person name="Calhoun S."/>
            <person name="Haridas S."/>
            <person name="Kuo A."/>
            <person name="Mondo S."/>
            <person name="Pangilinan J."/>
            <person name="Riley R."/>
            <person name="Labutti K."/>
            <person name="Andreopoulos B."/>
            <person name="Lipzen A."/>
            <person name="Chen C."/>
            <person name="Yanf M."/>
            <person name="Daum C."/>
            <person name="Ng V."/>
            <person name="Clum A."/>
            <person name="Ohm R."/>
            <person name="Martin F."/>
            <person name="Silar P."/>
            <person name="Natvig D."/>
            <person name="Lalanne C."/>
            <person name="Gautier V."/>
            <person name="Ament-Velasquez S.L."/>
            <person name="Kruys A."/>
            <person name="Hutchinson M.I."/>
            <person name="Powell A.J."/>
            <person name="Barry K."/>
            <person name="Miller A.N."/>
            <person name="Grigoriev I.V."/>
            <person name="Debuchy R."/>
            <person name="Gladieux P."/>
            <person name="Thoren M.H."/>
            <person name="Johannesson H."/>
        </authorList>
    </citation>
    <scope>NUCLEOTIDE SEQUENCE</scope>
    <source>
        <strain evidence="2">CBS 538.74</strain>
    </source>
</reference>
<sequence>MDGAAKNAQKVAQRILPDRPHHLSLSFDRRYPESEGWWFTGASAPLQYMTYISAAQRGILTTRASFEICEELPPPMPTKVPAKGEAKKKLSLMDYQNRKKSASPVENGVPTKTDAKANGTVHAKPLPPKNDIKKEDVKVVVEKSKAPRQADARLEKPRPEMNGERYVEQTDRLWHASQSTDMRPSRSKTSSQMSSRPDTESRKRAADPDGNPSPQKRPRAEVITAKSDQSRQLKPGTPREGREGTTDRPSRDTRTETLYPTANGLPPSSSYRDRENTSSPRSTIQVNGSRPRSDSGTSTPRKPEILTKSALPQLLSPLHPSLFEGETRKEVIPKKQAGRVSKPEKEKAKKQLKIPALLSPTLPPIVEEFLALKDRTQQASKGVSSQASNPSSDSSSGARKTIVAAPPGRAVEEDEKSTRPSKIVTLKFKKKAIAKRVKDLLSLPSKSAKDALRKERSMSVEAAPPPAKKRPRLADDAPQEATASKRAKATADAITAKPAGPTTPLKHAATAMSRVTSSQSQGQGNTPAATTGLTPGTSDNRPPTRSEPLDPKALAQAESFKERHAEYQRLGSKLKHARDDLYRERGTNMTAADDRRATALHFEMVLAYMVAFHSLNQARMLERKVYEISAWETLLPHLTELRGRVAGNRALKALAVQMHVLCLEQITNAFATLDSGAAANSFNRWTKHHRNRALMWAEANAMWDRVEDPRMRTAIGPWTMVDDAVGAALTVMRRWAEKDGVKWVPEVTVKSERDRDRERDRGRDRERERPRPSLNGSRY</sequence>
<feature type="compositionally biased region" description="Low complexity" evidence="1">
    <location>
        <begin position="187"/>
        <end position="196"/>
    </location>
</feature>